<proteinExistence type="predicted"/>
<dbReference type="EMBL" id="CM042886">
    <property type="protein sequence ID" value="KAI4338459.1"/>
    <property type="molecule type" value="Genomic_DNA"/>
</dbReference>
<keyword evidence="2" id="KW-1185">Reference proteome</keyword>
<name>A0ACB9NPP7_9MYRT</name>
<reference evidence="2" key="1">
    <citation type="journal article" date="2023" name="Front. Plant Sci.">
        <title>Chromosomal-level genome assembly of Melastoma candidum provides insights into trichome evolution.</title>
        <authorList>
            <person name="Zhong Y."/>
            <person name="Wu W."/>
            <person name="Sun C."/>
            <person name="Zou P."/>
            <person name="Liu Y."/>
            <person name="Dai S."/>
            <person name="Zhou R."/>
        </authorList>
    </citation>
    <scope>NUCLEOTIDE SEQUENCE [LARGE SCALE GENOMIC DNA]</scope>
</reference>
<organism evidence="1 2">
    <name type="scientific">Melastoma candidum</name>
    <dbReference type="NCBI Taxonomy" id="119954"/>
    <lineage>
        <taxon>Eukaryota</taxon>
        <taxon>Viridiplantae</taxon>
        <taxon>Streptophyta</taxon>
        <taxon>Embryophyta</taxon>
        <taxon>Tracheophyta</taxon>
        <taxon>Spermatophyta</taxon>
        <taxon>Magnoliopsida</taxon>
        <taxon>eudicotyledons</taxon>
        <taxon>Gunneridae</taxon>
        <taxon>Pentapetalae</taxon>
        <taxon>rosids</taxon>
        <taxon>malvids</taxon>
        <taxon>Myrtales</taxon>
        <taxon>Melastomataceae</taxon>
        <taxon>Melastomatoideae</taxon>
        <taxon>Melastomateae</taxon>
        <taxon>Melastoma</taxon>
    </lineage>
</organism>
<gene>
    <name evidence="1" type="ORF">MLD38_023517</name>
</gene>
<sequence length="113" mass="12702">MRRPVSEDEVAWLVKLLVQLSSWFNKTAGHNAEARKEGDSPWPYIIVSGNILEASGPLNTMNAVVSWLLTVPAAVAKSMRERGIRVNLRILASKRVVSVFLCLFAYSIMRRVF</sequence>
<evidence type="ECO:0000313" key="1">
    <source>
        <dbReference type="EMBL" id="KAI4338459.1"/>
    </source>
</evidence>
<protein>
    <submittedName>
        <fullName evidence="1">Uncharacterized protein</fullName>
    </submittedName>
</protein>
<accession>A0ACB9NPP7</accession>
<comment type="caution">
    <text evidence="1">The sequence shown here is derived from an EMBL/GenBank/DDBJ whole genome shotgun (WGS) entry which is preliminary data.</text>
</comment>
<dbReference type="Proteomes" id="UP001057402">
    <property type="component" value="Chromosome 7"/>
</dbReference>
<evidence type="ECO:0000313" key="2">
    <source>
        <dbReference type="Proteomes" id="UP001057402"/>
    </source>
</evidence>